<evidence type="ECO:0000313" key="6">
    <source>
        <dbReference type="EMBL" id="KAB7504911.1"/>
    </source>
</evidence>
<dbReference type="AlphaFoldDB" id="A0A5N5TEG0"/>
<dbReference type="Pfam" id="PF07534">
    <property type="entry name" value="TLD"/>
    <property type="match status" value="1"/>
</dbReference>
<dbReference type="PANTHER" id="PTHR23354:SF62">
    <property type="entry name" value="MUSTARD, ISOFORM V"/>
    <property type="match status" value="1"/>
</dbReference>
<evidence type="ECO:0000256" key="4">
    <source>
        <dbReference type="ARBA" id="ARBA00040604"/>
    </source>
</evidence>
<organism evidence="6 7">
    <name type="scientific">Armadillidium nasatum</name>
    <dbReference type="NCBI Taxonomy" id="96803"/>
    <lineage>
        <taxon>Eukaryota</taxon>
        <taxon>Metazoa</taxon>
        <taxon>Ecdysozoa</taxon>
        <taxon>Arthropoda</taxon>
        <taxon>Crustacea</taxon>
        <taxon>Multicrustacea</taxon>
        <taxon>Malacostraca</taxon>
        <taxon>Eumalacostraca</taxon>
        <taxon>Peracarida</taxon>
        <taxon>Isopoda</taxon>
        <taxon>Oniscidea</taxon>
        <taxon>Crinocheta</taxon>
        <taxon>Armadillidiidae</taxon>
        <taxon>Armadillidium</taxon>
    </lineage>
</organism>
<dbReference type="InterPro" id="IPR006571">
    <property type="entry name" value="TLDc_dom"/>
</dbReference>
<feature type="domain" description="TLDc" evidence="5">
    <location>
        <begin position="32"/>
        <end position="193"/>
    </location>
</feature>
<dbReference type="PROSITE" id="PS51886">
    <property type="entry name" value="TLDC"/>
    <property type="match status" value="1"/>
</dbReference>
<comment type="caution">
    <text evidence="6">The sequence shown here is derived from an EMBL/GenBank/DDBJ whole genome shotgun (WGS) entry which is preliminary data.</text>
</comment>
<dbReference type="GO" id="GO:0006979">
    <property type="term" value="P:response to oxidative stress"/>
    <property type="evidence" value="ECO:0007669"/>
    <property type="project" value="TreeGrafter"/>
</dbReference>
<keyword evidence="3" id="KW-0496">Mitochondrion</keyword>
<evidence type="ECO:0000256" key="3">
    <source>
        <dbReference type="ARBA" id="ARBA00023128"/>
    </source>
</evidence>
<reference evidence="6 7" key="1">
    <citation type="journal article" date="2019" name="PLoS Biol.">
        <title>Sex chromosomes control vertical transmission of feminizing Wolbachia symbionts in an isopod.</title>
        <authorList>
            <person name="Becking T."/>
            <person name="Chebbi M.A."/>
            <person name="Giraud I."/>
            <person name="Moumen B."/>
            <person name="Laverre T."/>
            <person name="Caubet Y."/>
            <person name="Peccoud J."/>
            <person name="Gilbert C."/>
            <person name="Cordaux R."/>
        </authorList>
    </citation>
    <scope>NUCLEOTIDE SEQUENCE [LARGE SCALE GENOMIC DNA]</scope>
    <source>
        <strain evidence="6">ANa2</strain>
        <tissue evidence="6">Whole body excluding digestive tract and cuticle</tissue>
    </source>
</reference>
<dbReference type="OrthoDB" id="26679at2759"/>
<evidence type="ECO:0000313" key="7">
    <source>
        <dbReference type="Proteomes" id="UP000326759"/>
    </source>
</evidence>
<dbReference type="EMBL" id="SEYY01002127">
    <property type="protein sequence ID" value="KAB7504911.1"/>
    <property type="molecule type" value="Genomic_DNA"/>
</dbReference>
<protein>
    <recommendedName>
        <fullName evidence="4">Oxidation resistance protein 1</fullName>
    </recommendedName>
</protein>
<name>A0A5N5TEG0_9CRUS</name>
<keyword evidence="7" id="KW-1185">Reference proteome</keyword>
<dbReference type="Proteomes" id="UP000326759">
    <property type="component" value="Unassembled WGS sequence"/>
</dbReference>
<dbReference type="GO" id="GO:0005739">
    <property type="term" value="C:mitochondrion"/>
    <property type="evidence" value="ECO:0007669"/>
    <property type="project" value="UniProtKB-SubCell"/>
</dbReference>
<accession>A0A5N5TEG0</accession>
<comment type="subcellular location">
    <subcellularLocation>
        <location evidence="1">Mitochondrion</location>
    </subcellularLocation>
</comment>
<evidence type="ECO:0000256" key="2">
    <source>
        <dbReference type="ARBA" id="ARBA00009540"/>
    </source>
</evidence>
<dbReference type="SMART" id="SM00584">
    <property type="entry name" value="TLDc"/>
    <property type="match status" value="1"/>
</dbReference>
<comment type="similarity">
    <text evidence="2">Belongs to the OXR1 family.</text>
</comment>
<evidence type="ECO:0000256" key="1">
    <source>
        <dbReference type="ARBA" id="ARBA00004173"/>
    </source>
</evidence>
<dbReference type="PANTHER" id="PTHR23354">
    <property type="entry name" value="NUCLEOLAR PROTEIN 7/ESTROGEN RECEPTOR COACTIVATOR-RELATED"/>
    <property type="match status" value="1"/>
</dbReference>
<proteinExistence type="inferred from homology"/>
<evidence type="ECO:0000259" key="5">
    <source>
        <dbReference type="PROSITE" id="PS51886"/>
    </source>
</evidence>
<dbReference type="GO" id="GO:0005634">
    <property type="term" value="C:nucleus"/>
    <property type="evidence" value="ECO:0007669"/>
    <property type="project" value="TreeGrafter"/>
</dbReference>
<sequence length="193" mass="21931">MSEELRKALYSSSSLTSLDIEAFLPEIQAKSEIIDESIRKNMYRNLPARVQGYNWNLVFTTSLHGFNLKSLYRKMTGIDSAILLFIQDTNQNIFGAFLSCPLRVSDLFYGTGEAFLFKCQPEFEVYPWTGENTFFARGNNESLVIGGGDGKFGILLDGDLFKGRSEQCKTFNNPILSGTEDFVIKTIECWYFE</sequence>
<gene>
    <name evidence="6" type="primary">TLDC2</name>
    <name evidence="6" type="ORF">Anas_00345</name>
</gene>